<reference evidence="1" key="1">
    <citation type="submission" date="2023-07" db="EMBL/GenBank/DDBJ databases">
        <authorList>
            <consortium name="CYATHOMIX"/>
        </authorList>
    </citation>
    <scope>NUCLEOTIDE SEQUENCE</scope>
    <source>
        <strain evidence="1">N/A</strain>
    </source>
</reference>
<dbReference type="EMBL" id="CATQJL010000326">
    <property type="protein sequence ID" value="CAJ0609382.1"/>
    <property type="molecule type" value="Genomic_DNA"/>
</dbReference>
<accession>A0AA36MHI5</accession>
<sequence>MDRLRIFRSTEASQMPGAECWCFAFIRIGRTSNIDPLGSQLRWKCKQIDGQHKLHEACQGIQRRNIAHASSKGKRACQERIAEPADSHCFRPPADSYEGFALYMRSVGEIGETERESRREVVGVTRNPSDATVMPTLDLYWDRLQVHAFSALAPLLPL</sequence>
<dbReference type="AlphaFoldDB" id="A0AA36MHI5"/>
<comment type="caution">
    <text evidence="1">The sequence shown here is derived from an EMBL/GenBank/DDBJ whole genome shotgun (WGS) entry which is preliminary data.</text>
</comment>
<gene>
    <name evidence="1" type="ORF">CYNAS_LOCUS21365</name>
</gene>
<protein>
    <submittedName>
        <fullName evidence="1">Uncharacterized protein</fullName>
    </submittedName>
</protein>
<evidence type="ECO:0000313" key="1">
    <source>
        <dbReference type="EMBL" id="CAJ0609382.1"/>
    </source>
</evidence>
<keyword evidence="2" id="KW-1185">Reference proteome</keyword>
<evidence type="ECO:0000313" key="2">
    <source>
        <dbReference type="Proteomes" id="UP001176961"/>
    </source>
</evidence>
<proteinExistence type="predicted"/>
<name>A0AA36MHI5_CYLNA</name>
<organism evidence="1 2">
    <name type="scientific">Cylicocyclus nassatus</name>
    <name type="common">Nematode worm</name>
    <dbReference type="NCBI Taxonomy" id="53992"/>
    <lineage>
        <taxon>Eukaryota</taxon>
        <taxon>Metazoa</taxon>
        <taxon>Ecdysozoa</taxon>
        <taxon>Nematoda</taxon>
        <taxon>Chromadorea</taxon>
        <taxon>Rhabditida</taxon>
        <taxon>Rhabditina</taxon>
        <taxon>Rhabditomorpha</taxon>
        <taxon>Strongyloidea</taxon>
        <taxon>Strongylidae</taxon>
        <taxon>Cylicocyclus</taxon>
    </lineage>
</organism>
<dbReference type="Proteomes" id="UP001176961">
    <property type="component" value="Unassembled WGS sequence"/>
</dbReference>